<dbReference type="EMBL" id="LUCH01000078">
    <property type="protein sequence ID" value="KAF5406170.1"/>
    <property type="molecule type" value="Genomic_DNA"/>
</dbReference>
<keyword evidence="7" id="KW-0807">Transducer</keyword>
<reference evidence="9" key="1">
    <citation type="submission" date="2019-05" db="EMBL/GenBank/DDBJ databases">
        <title>Annotation for the trematode Paragonimus heterotremus.</title>
        <authorList>
            <person name="Choi Y.-J."/>
        </authorList>
    </citation>
    <scope>NUCLEOTIDE SEQUENCE</scope>
    <source>
        <strain evidence="9">LC</strain>
    </source>
</reference>
<keyword evidence="6" id="KW-0675">Receptor</keyword>
<evidence type="ECO:0000256" key="5">
    <source>
        <dbReference type="ARBA" id="ARBA00023136"/>
    </source>
</evidence>
<name>A0A8J4SVB2_9TREM</name>
<evidence type="ECO:0000313" key="9">
    <source>
        <dbReference type="EMBL" id="KAF5406170.1"/>
    </source>
</evidence>
<dbReference type="Gene3D" id="1.20.1070.10">
    <property type="entry name" value="Rhodopsin 7-helix transmembrane proteins"/>
    <property type="match status" value="1"/>
</dbReference>
<comment type="caution">
    <text evidence="9">The sequence shown here is derived from an EMBL/GenBank/DDBJ whole genome shotgun (WGS) entry which is preliminary data.</text>
</comment>
<evidence type="ECO:0000256" key="7">
    <source>
        <dbReference type="ARBA" id="ARBA00023224"/>
    </source>
</evidence>
<keyword evidence="10" id="KW-1185">Reference proteome</keyword>
<dbReference type="GO" id="GO:0016020">
    <property type="term" value="C:membrane"/>
    <property type="evidence" value="ECO:0007669"/>
    <property type="project" value="UniProtKB-SubCell"/>
</dbReference>
<dbReference type="OrthoDB" id="9445642at2759"/>
<evidence type="ECO:0000259" key="8">
    <source>
        <dbReference type="PROSITE" id="PS50262"/>
    </source>
</evidence>
<evidence type="ECO:0000256" key="4">
    <source>
        <dbReference type="ARBA" id="ARBA00023040"/>
    </source>
</evidence>
<dbReference type="Proteomes" id="UP000748531">
    <property type="component" value="Unassembled WGS sequence"/>
</dbReference>
<keyword evidence="5" id="KW-0472">Membrane</keyword>
<evidence type="ECO:0000256" key="2">
    <source>
        <dbReference type="ARBA" id="ARBA00022692"/>
    </source>
</evidence>
<feature type="domain" description="G-protein coupled receptors family 1 profile" evidence="8">
    <location>
        <begin position="1"/>
        <end position="60"/>
    </location>
</feature>
<dbReference type="GO" id="GO:0004930">
    <property type="term" value="F:G protein-coupled receptor activity"/>
    <property type="evidence" value="ECO:0007669"/>
    <property type="project" value="UniProtKB-KW"/>
</dbReference>
<dbReference type="PROSITE" id="PS50262">
    <property type="entry name" value="G_PROTEIN_RECEP_F1_2"/>
    <property type="match status" value="1"/>
</dbReference>
<evidence type="ECO:0000313" key="10">
    <source>
        <dbReference type="Proteomes" id="UP000748531"/>
    </source>
</evidence>
<organism evidence="9 10">
    <name type="scientific">Paragonimus heterotremus</name>
    <dbReference type="NCBI Taxonomy" id="100268"/>
    <lineage>
        <taxon>Eukaryota</taxon>
        <taxon>Metazoa</taxon>
        <taxon>Spiralia</taxon>
        <taxon>Lophotrochozoa</taxon>
        <taxon>Platyhelminthes</taxon>
        <taxon>Trematoda</taxon>
        <taxon>Digenea</taxon>
        <taxon>Plagiorchiida</taxon>
        <taxon>Troglotremata</taxon>
        <taxon>Troglotrematidae</taxon>
        <taxon>Paragonimus</taxon>
    </lineage>
</organism>
<keyword evidence="2" id="KW-0812">Transmembrane</keyword>
<dbReference type="PRINTS" id="PR00237">
    <property type="entry name" value="GPCRRHODOPSN"/>
</dbReference>
<dbReference type="InterPro" id="IPR000276">
    <property type="entry name" value="GPCR_Rhodpsn"/>
</dbReference>
<keyword evidence="3" id="KW-1133">Transmembrane helix</keyword>
<comment type="subcellular location">
    <subcellularLocation>
        <location evidence="1">Membrane</location>
        <topology evidence="1">Multi-pass membrane protein</topology>
    </subcellularLocation>
</comment>
<keyword evidence="4" id="KW-0297">G-protein coupled receptor</keyword>
<evidence type="ECO:0000256" key="1">
    <source>
        <dbReference type="ARBA" id="ARBA00004141"/>
    </source>
</evidence>
<dbReference type="AlphaFoldDB" id="A0A8J4SVB2"/>
<dbReference type="InterPro" id="IPR017452">
    <property type="entry name" value="GPCR_Rhodpsn_7TM"/>
</dbReference>
<protein>
    <recommendedName>
        <fullName evidence="8">G-protein coupled receptors family 1 profile domain-containing protein</fullName>
    </recommendedName>
</protein>
<proteinExistence type="predicted"/>
<dbReference type="SUPFAM" id="SSF81321">
    <property type="entry name" value="Family A G protein-coupled receptor-like"/>
    <property type="match status" value="1"/>
</dbReference>
<sequence>MVKMLTIVAVMYGLSQLPRHVLYLHGSINQVFWYQSYSIRLWAVATFARDASTCFNPFIYAWVNKNFRKDVYSLFKPLFTLYQTIRRKRFGSHRMQSDAPRGIGIRSSRRRSFDSVIRLPQTESENFIPTKSLKYAVSPSMEVQQCACSLQQSGSTCPGN</sequence>
<evidence type="ECO:0000256" key="6">
    <source>
        <dbReference type="ARBA" id="ARBA00023170"/>
    </source>
</evidence>
<gene>
    <name evidence="9" type="ORF">PHET_00286</name>
</gene>
<evidence type="ECO:0000256" key="3">
    <source>
        <dbReference type="ARBA" id="ARBA00022989"/>
    </source>
</evidence>
<dbReference type="PANTHER" id="PTHR24235:SF29">
    <property type="entry name" value="GH23382P"/>
    <property type="match status" value="1"/>
</dbReference>
<dbReference type="PANTHER" id="PTHR24235">
    <property type="entry name" value="NEUROPEPTIDE Y RECEPTOR"/>
    <property type="match status" value="1"/>
</dbReference>
<accession>A0A8J4SVB2</accession>